<evidence type="ECO:0000256" key="1">
    <source>
        <dbReference type="SAM" id="MobiDB-lite"/>
    </source>
</evidence>
<evidence type="ECO:0008006" key="4">
    <source>
        <dbReference type="Google" id="ProtNLM"/>
    </source>
</evidence>
<evidence type="ECO:0000313" key="2">
    <source>
        <dbReference type="EMBL" id="GAA4792772.1"/>
    </source>
</evidence>
<accession>A0ABP9BAM4</accession>
<comment type="caution">
    <text evidence="2">The sequence shown here is derived from an EMBL/GenBank/DDBJ whole genome shotgun (WGS) entry which is preliminary data.</text>
</comment>
<organism evidence="2 3">
    <name type="scientific">Olivibacter ginsenosidimutans</name>
    <dbReference type="NCBI Taxonomy" id="1176537"/>
    <lineage>
        <taxon>Bacteria</taxon>
        <taxon>Pseudomonadati</taxon>
        <taxon>Bacteroidota</taxon>
        <taxon>Sphingobacteriia</taxon>
        <taxon>Sphingobacteriales</taxon>
        <taxon>Sphingobacteriaceae</taxon>
        <taxon>Olivibacter</taxon>
    </lineage>
</organism>
<dbReference type="RefSeq" id="WP_345231749.1">
    <property type="nucleotide sequence ID" value="NZ_BAABIQ010000033.1"/>
</dbReference>
<feature type="region of interest" description="Disordered" evidence="1">
    <location>
        <begin position="1"/>
        <end position="35"/>
    </location>
</feature>
<proteinExistence type="predicted"/>
<reference evidence="3" key="1">
    <citation type="journal article" date="2019" name="Int. J. Syst. Evol. Microbiol.">
        <title>The Global Catalogue of Microorganisms (GCM) 10K type strain sequencing project: providing services to taxonomists for standard genome sequencing and annotation.</title>
        <authorList>
            <consortium name="The Broad Institute Genomics Platform"/>
            <consortium name="The Broad Institute Genome Sequencing Center for Infectious Disease"/>
            <person name="Wu L."/>
            <person name="Ma J."/>
        </authorList>
    </citation>
    <scope>NUCLEOTIDE SEQUENCE [LARGE SCALE GENOMIC DNA]</scope>
    <source>
        <strain evidence="3">JCM 18200</strain>
    </source>
</reference>
<protein>
    <recommendedName>
        <fullName evidence="4">1,4-alpha-glucan branching enzyme</fullName>
    </recommendedName>
</protein>
<keyword evidence="3" id="KW-1185">Reference proteome</keyword>
<gene>
    <name evidence="2" type="ORF">GCM10023231_21200</name>
</gene>
<name>A0ABP9BAM4_9SPHI</name>
<sequence length="93" mass="10808">MSTSKETKDHQVIRHWAEERGGVPAKVKDTGTSNNGGILRIHFPKHSENNDELKAISWNEFFDEFDKHQLNFLYQDEKSDGEKSTFHKFVDSN</sequence>
<feature type="compositionally biased region" description="Basic and acidic residues" evidence="1">
    <location>
        <begin position="1"/>
        <end position="29"/>
    </location>
</feature>
<evidence type="ECO:0000313" key="3">
    <source>
        <dbReference type="Proteomes" id="UP001501411"/>
    </source>
</evidence>
<dbReference type="EMBL" id="BAABIQ010000033">
    <property type="protein sequence ID" value="GAA4792772.1"/>
    <property type="molecule type" value="Genomic_DNA"/>
</dbReference>
<dbReference type="Proteomes" id="UP001501411">
    <property type="component" value="Unassembled WGS sequence"/>
</dbReference>